<dbReference type="RefSeq" id="WP_152229460.1">
    <property type="nucleotide sequence ID" value="NZ_BAAALV010000010.1"/>
</dbReference>
<dbReference type="PANTHER" id="PTHR42738">
    <property type="entry name" value="HYDROXYMETHYLGLUTARYL-COA LYASE"/>
    <property type="match status" value="1"/>
</dbReference>
<keyword evidence="4 7" id="KW-0456">Lyase</keyword>
<evidence type="ECO:0000259" key="6">
    <source>
        <dbReference type="PROSITE" id="PS50991"/>
    </source>
</evidence>
<dbReference type="Pfam" id="PF00682">
    <property type="entry name" value="HMGL-like"/>
    <property type="match status" value="1"/>
</dbReference>
<keyword evidence="2 5" id="KW-0808">Transferase</keyword>
<evidence type="ECO:0000313" key="7">
    <source>
        <dbReference type="EMBL" id="GAA1925048.1"/>
    </source>
</evidence>
<keyword evidence="8" id="KW-1185">Reference proteome</keyword>
<proteinExistence type="inferred from homology"/>
<reference evidence="8" key="1">
    <citation type="journal article" date="2019" name="Int. J. Syst. Evol. Microbiol.">
        <title>The Global Catalogue of Microorganisms (GCM) 10K type strain sequencing project: providing services to taxonomists for standard genome sequencing and annotation.</title>
        <authorList>
            <consortium name="The Broad Institute Genomics Platform"/>
            <consortium name="The Broad Institute Genome Sequencing Center for Infectious Disease"/>
            <person name="Wu L."/>
            <person name="Ma J."/>
        </authorList>
    </citation>
    <scope>NUCLEOTIDE SEQUENCE [LARGE SCALE GENOMIC DNA]</scope>
    <source>
        <strain evidence="8">JCM 13316</strain>
    </source>
</reference>
<feature type="domain" description="Pyruvate carboxyltransferase" evidence="6">
    <location>
        <begin position="10"/>
        <end position="280"/>
    </location>
</feature>
<dbReference type="InterPro" id="IPR043594">
    <property type="entry name" value="HMGL"/>
</dbReference>
<dbReference type="Proteomes" id="UP001500784">
    <property type="component" value="Unassembled WGS sequence"/>
</dbReference>
<evidence type="ECO:0000256" key="2">
    <source>
        <dbReference type="ARBA" id="ARBA00022679"/>
    </source>
</evidence>
<dbReference type="Gene3D" id="3.20.20.70">
    <property type="entry name" value="Aldolase class I"/>
    <property type="match status" value="1"/>
</dbReference>
<dbReference type="PROSITE" id="PS00815">
    <property type="entry name" value="AIPM_HOMOCIT_SYNTH_1"/>
    <property type="match status" value="1"/>
</dbReference>
<dbReference type="InterPro" id="IPR002034">
    <property type="entry name" value="AIPM/Hcit_synth_CS"/>
</dbReference>
<protein>
    <submittedName>
        <fullName evidence="7">Hydroxymethylglutaryl-CoA lyase</fullName>
    </submittedName>
</protein>
<accession>A0ABP5AXH2</accession>
<evidence type="ECO:0000256" key="4">
    <source>
        <dbReference type="ARBA" id="ARBA00023239"/>
    </source>
</evidence>
<name>A0ABP5AXH2_9MICC</name>
<dbReference type="PANTHER" id="PTHR42738:SF7">
    <property type="entry name" value="HYDROXYMETHYLGLUTARYL-COA LYASE"/>
    <property type="match status" value="1"/>
</dbReference>
<gene>
    <name evidence="7" type="ORF">GCM10009688_32600</name>
</gene>
<dbReference type="EMBL" id="BAAALV010000010">
    <property type="protein sequence ID" value="GAA1925048.1"/>
    <property type="molecule type" value="Genomic_DNA"/>
</dbReference>
<dbReference type="GO" id="GO:0016829">
    <property type="term" value="F:lyase activity"/>
    <property type="evidence" value="ECO:0007669"/>
    <property type="project" value="UniProtKB-KW"/>
</dbReference>
<comment type="similarity">
    <text evidence="1">Belongs to the HMG-CoA lyase family.</text>
</comment>
<sequence>MSLPGLPASVRLVEVGLRDGLQSVPEPLPTAAKVELVQLLIDAGVREIEAVSFAHPKVLPQLADAAEVMAAVPRVAGVRYRGLAPNFRGAERAVDCGLDELVVVVSADEEVSRRNQRLTVDEALDGLARIGELARTSGLRLVTAVACSFFAPGRGPVTREERLRVVDAAVSAGSAGAYLAGTSGQEEPGEIYDGIREVRELHPGLEVGVHLHNRNGFAPANALAALQAGTDWIEGSFAGLGGDLWFPGDPSVLGNAPFEDLVHLCDGLGIHTGVDLDSYLLAVDRIVELTGRASASFVSRGGTRAQLAQARWPAEEPFSGKG</sequence>
<evidence type="ECO:0000256" key="1">
    <source>
        <dbReference type="ARBA" id="ARBA00009405"/>
    </source>
</evidence>
<dbReference type="InterPro" id="IPR000891">
    <property type="entry name" value="PYR_CT"/>
</dbReference>
<organism evidence="7 8">
    <name type="scientific">Arthrobacter gandavensis</name>
    <dbReference type="NCBI Taxonomy" id="169960"/>
    <lineage>
        <taxon>Bacteria</taxon>
        <taxon>Bacillati</taxon>
        <taxon>Actinomycetota</taxon>
        <taxon>Actinomycetes</taxon>
        <taxon>Micrococcales</taxon>
        <taxon>Micrococcaceae</taxon>
        <taxon>Arthrobacter</taxon>
    </lineage>
</organism>
<evidence type="ECO:0000313" key="8">
    <source>
        <dbReference type="Proteomes" id="UP001500784"/>
    </source>
</evidence>
<dbReference type="InterPro" id="IPR013785">
    <property type="entry name" value="Aldolase_TIM"/>
</dbReference>
<dbReference type="PROSITE" id="PS50991">
    <property type="entry name" value="PYR_CT"/>
    <property type="match status" value="1"/>
</dbReference>
<dbReference type="SUPFAM" id="SSF51569">
    <property type="entry name" value="Aldolase"/>
    <property type="match status" value="1"/>
</dbReference>
<comment type="caution">
    <text evidence="7">The sequence shown here is derived from an EMBL/GenBank/DDBJ whole genome shotgun (WGS) entry which is preliminary data.</text>
</comment>
<comment type="similarity">
    <text evidence="5">Belongs to the alpha-IPM synthase/homocitrate synthase family.</text>
</comment>
<evidence type="ECO:0000256" key="5">
    <source>
        <dbReference type="RuleBase" id="RU003523"/>
    </source>
</evidence>
<evidence type="ECO:0000256" key="3">
    <source>
        <dbReference type="ARBA" id="ARBA00022723"/>
    </source>
</evidence>
<keyword evidence="3" id="KW-0479">Metal-binding</keyword>